<evidence type="ECO:0000313" key="11">
    <source>
        <dbReference type="EMBL" id="HGT38767.1"/>
    </source>
</evidence>
<dbReference type="GO" id="GO:0005524">
    <property type="term" value="F:ATP binding"/>
    <property type="evidence" value="ECO:0007669"/>
    <property type="project" value="UniProtKB-KW"/>
</dbReference>
<dbReference type="InterPro" id="IPR011527">
    <property type="entry name" value="ABC1_TM_dom"/>
</dbReference>
<evidence type="ECO:0000256" key="2">
    <source>
        <dbReference type="ARBA" id="ARBA00022448"/>
    </source>
</evidence>
<accession>A0A7C4QMD5</accession>
<keyword evidence="4" id="KW-0812">Transmembrane</keyword>
<dbReference type="Pfam" id="PF00005">
    <property type="entry name" value="ABC_tran"/>
    <property type="match status" value="1"/>
</dbReference>
<dbReference type="InterPro" id="IPR003439">
    <property type="entry name" value="ABC_transporter-like_ATP-bd"/>
</dbReference>
<keyword evidence="2" id="KW-0813">Transport</keyword>
<evidence type="ECO:0000256" key="8">
    <source>
        <dbReference type="ARBA" id="ARBA00023136"/>
    </source>
</evidence>
<dbReference type="PANTHER" id="PTHR43394">
    <property type="entry name" value="ATP-DEPENDENT PERMEASE MDL1, MITOCHONDRIAL"/>
    <property type="match status" value="1"/>
</dbReference>
<evidence type="ECO:0000256" key="4">
    <source>
        <dbReference type="ARBA" id="ARBA00022692"/>
    </source>
</evidence>
<evidence type="ECO:0000256" key="5">
    <source>
        <dbReference type="ARBA" id="ARBA00022741"/>
    </source>
</evidence>
<name>A0A7C4QMD5_9PLAN</name>
<dbReference type="SUPFAM" id="SSF52540">
    <property type="entry name" value="P-loop containing nucleoside triphosphate hydrolases"/>
    <property type="match status" value="1"/>
</dbReference>
<dbReference type="Gene3D" id="3.40.50.300">
    <property type="entry name" value="P-loop containing nucleotide triphosphate hydrolases"/>
    <property type="match status" value="1"/>
</dbReference>
<dbReference type="GO" id="GO:0015421">
    <property type="term" value="F:ABC-type oligopeptide transporter activity"/>
    <property type="evidence" value="ECO:0007669"/>
    <property type="project" value="TreeGrafter"/>
</dbReference>
<evidence type="ECO:0000256" key="3">
    <source>
        <dbReference type="ARBA" id="ARBA00022475"/>
    </source>
</evidence>
<dbReference type="InterPro" id="IPR017871">
    <property type="entry name" value="ABC_transporter-like_CS"/>
</dbReference>
<evidence type="ECO:0000256" key="6">
    <source>
        <dbReference type="ARBA" id="ARBA00022840"/>
    </source>
</evidence>
<reference evidence="11" key="1">
    <citation type="journal article" date="2020" name="mSystems">
        <title>Genome- and Community-Level Interaction Insights into Carbon Utilization and Element Cycling Functions of Hydrothermarchaeota in Hydrothermal Sediment.</title>
        <authorList>
            <person name="Zhou Z."/>
            <person name="Liu Y."/>
            <person name="Xu W."/>
            <person name="Pan J."/>
            <person name="Luo Z.H."/>
            <person name="Li M."/>
        </authorList>
    </citation>
    <scope>NUCLEOTIDE SEQUENCE [LARGE SCALE GENOMIC DNA]</scope>
    <source>
        <strain evidence="11">SpSt-508</strain>
    </source>
</reference>
<dbReference type="GO" id="GO:0005886">
    <property type="term" value="C:plasma membrane"/>
    <property type="evidence" value="ECO:0007669"/>
    <property type="project" value="UniProtKB-SubCell"/>
</dbReference>
<evidence type="ECO:0000259" key="10">
    <source>
        <dbReference type="PROSITE" id="PS50929"/>
    </source>
</evidence>
<sequence length="679" mass="75240">MQQVLRLWPYVRPQRRWALLAVLAAGIAAALWAGAMLLAFPIAKVLLQQQSLDDYVEQQIAAAQAAAAREAQKLAELDARQAAWPEDQRPANAAYLRLLSDRARCQRLLGEARRQEVRFLWLRQWALPVLPDDRFDTLACLFGALLLITVLHGGTVYVQEVWIGVVVQSALRSLRAQLFRRTLRLDAQTLAAEGVPALMSRFTNDLAGIAQGLTLLGGKVLLEPFKAAACIASAFAVNWRLTLLSLLCAPVGAWLFGQFGRRLKQASRRQMETVARLYQVLQETLGTFRLVTAYGNQRHHRRRLARESRDYLAKAMQINRIDALVNPSVELLGVTAACLALLPAAYLVLRHKTTIWGIQLSAAPLDLAELAVLYTLLAGVVDPARKLSNCFSKVKKALAACDRVFAWLDKEPLVREAAEKPGGLRHRHSLEFDRVGFRYDNHRDSPDRPAALDDVSLRIEFGEVVAVVGGNGSGKSTLVGLLPRFYDPHQGAVRIDGVDLRDWPLQELRSQIGWVPQEPMLFEGTVADNIALGRPGVARAVIDEVARKAFVWQFAADWPQGLETPIGEKGNRLSGGQRQRIALARAMVRDPALLVLDEATSAIDAQSEMLIHQSLREFSRGRTTLIITHAITPTLLEFVTRIVVLDHGRLAAVGRHEQLLATCPEYARLFAAQSARRAA</sequence>
<comment type="subcellular location">
    <subcellularLocation>
        <location evidence="1">Cell membrane</location>
        <topology evidence="1">Multi-pass membrane protein</topology>
    </subcellularLocation>
</comment>
<dbReference type="InterPro" id="IPR027417">
    <property type="entry name" value="P-loop_NTPase"/>
</dbReference>
<evidence type="ECO:0000256" key="7">
    <source>
        <dbReference type="ARBA" id="ARBA00022989"/>
    </source>
</evidence>
<feature type="domain" description="ABC transporter" evidence="9">
    <location>
        <begin position="437"/>
        <end position="672"/>
    </location>
</feature>
<dbReference type="Pfam" id="PF00664">
    <property type="entry name" value="ABC_membrane"/>
    <property type="match status" value="1"/>
</dbReference>
<proteinExistence type="predicted"/>
<dbReference type="AlphaFoldDB" id="A0A7C4QMD5"/>
<feature type="domain" description="ABC transmembrane type-1" evidence="10">
    <location>
        <begin position="120"/>
        <end position="396"/>
    </location>
</feature>
<dbReference type="Gene3D" id="1.20.1560.10">
    <property type="entry name" value="ABC transporter type 1, transmembrane domain"/>
    <property type="match status" value="1"/>
</dbReference>
<keyword evidence="6 11" id="KW-0067">ATP-binding</keyword>
<dbReference type="SMART" id="SM00382">
    <property type="entry name" value="AAA"/>
    <property type="match status" value="1"/>
</dbReference>
<keyword evidence="7" id="KW-1133">Transmembrane helix</keyword>
<evidence type="ECO:0000256" key="1">
    <source>
        <dbReference type="ARBA" id="ARBA00004651"/>
    </source>
</evidence>
<evidence type="ECO:0000259" key="9">
    <source>
        <dbReference type="PROSITE" id="PS50893"/>
    </source>
</evidence>
<dbReference type="PROSITE" id="PS50893">
    <property type="entry name" value="ABC_TRANSPORTER_2"/>
    <property type="match status" value="1"/>
</dbReference>
<comment type="caution">
    <text evidence="11">The sequence shown here is derived from an EMBL/GenBank/DDBJ whole genome shotgun (WGS) entry which is preliminary data.</text>
</comment>
<dbReference type="GO" id="GO:0016887">
    <property type="term" value="F:ATP hydrolysis activity"/>
    <property type="evidence" value="ECO:0007669"/>
    <property type="project" value="InterPro"/>
</dbReference>
<keyword evidence="3" id="KW-1003">Cell membrane</keyword>
<dbReference type="PROSITE" id="PS00211">
    <property type="entry name" value="ABC_TRANSPORTER_1"/>
    <property type="match status" value="1"/>
</dbReference>
<dbReference type="InterPro" id="IPR039421">
    <property type="entry name" value="Type_1_exporter"/>
</dbReference>
<protein>
    <submittedName>
        <fullName evidence="11">ABC transporter ATP-binding protein</fullName>
    </submittedName>
</protein>
<dbReference type="InterPro" id="IPR003593">
    <property type="entry name" value="AAA+_ATPase"/>
</dbReference>
<dbReference type="InterPro" id="IPR036640">
    <property type="entry name" value="ABC1_TM_sf"/>
</dbReference>
<keyword evidence="5" id="KW-0547">Nucleotide-binding</keyword>
<keyword evidence="8" id="KW-0472">Membrane</keyword>
<organism evidence="11">
    <name type="scientific">Schlesneria paludicola</name>
    <dbReference type="NCBI Taxonomy" id="360056"/>
    <lineage>
        <taxon>Bacteria</taxon>
        <taxon>Pseudomonadati</taxon>
        <taxon>Planctomycetota</taxon>
        <taxon>Planctomycetia</taxon>
        <taxon>Planctomycetales</taxon>
        <taxon>Planctomycetaceae</taxon>
        <taxon>Schlesneria</taxon>
    </lineage>
</organism>
<dbReference type="EMBL" id="DSVQ01000012">
    <property type="protein sequence ID" value="HGT38767.1"/>
    <property type="molecule type" value="Genomic_DNA"/>
</dbReference>
<gene>
    <name evidence="11" type="ORF">ENS64_05825</name>
</gene>
<dbReference type="PANTHER" id="PTHR43394:SF1">
    <property type="entry name" value="ATP-BINDING CASSETTE SUB-FAMILY B MEMBER 10, MITOCHONDRIAL"/>
    <property type="match status" value="1"/>
</dbReference>
<dbReference type="SUPFAM" id="SSF90123">
    <property type="entry name" value="ABC transporter transmembrane region"/>
    <property type="match status" value="1"/>
</dbReference>
<dbReference type="PROSITE" id="PS50929">
    <property type="entry name" value="ABC_TM1F"/>
    <property type="match status" value="1"/>
</dbReference>
<dbReference type="FunFam" id="3.40.50.300:FF:000221">
    <property type="entry name" value="Multidrug ABC transporter ATP-binding protein"/>
    <property type="match status" value="1"/>
</dbReference>